<dbReference type="GO" id="GO:0003677">
    <property type="term" value="F:DNA binding"/>
    <property type="evidence" value="ECO:0007669"/>
    <property type="project" value="UniProtKB-KW"/>
</dbReference>
<evidence type="ECO:0000256" key="2">
    <source>
        <dbReference type="ARBA" id="ARBA00023125"/>
    </source>
</evidence>
<dbReference type="InterPro" id="IPR000843">
    <property type="entry name" value="HTH_LacI"/>
</dbReference>
<dbReference type="Pfam" id="PF00356">
    <property type="entry name" value="LacI"/>
    <property type="match status" value="1"/>
</dbReference>
<dbReference type="CDD" id="cd06267">
    <property type="entry name" value="PBP1_LacI_sugar_binding-like"/>
    <property type="match status" value="1"/>
</dbReference>
<dbReference type="EMBL" id="JBDXSU010000022">
    <property type="protein sequence ID" value="MFB5192436.1"/>
    <property type="molecule type" value="Genomic_DNA"/>
</dbReference>
<dbReference type="SUPFAM" id="SSF53822">
    <property type="entry name" value="Periplasmic binding protein-like I"/>
    <property type="match status" value="1"/>
</dbReference>
<accession>A0ABV5AJY3</accession>
<evidence type="ECO:0000256" key="1">
    <source>
        <dbReference type="ARBA" id="ARBA00023015"/>
    </source>
</evidence>
<feature type="domain" description="HTH lacI-type" evidence="4">
    <location>
        <begin position="7"/>
        <end position="56"/>
    </location>
</feature>
<gene>
    <name evidence="5" type="ORF">KKP3000_001639</name>
</gene>
<protein>
    <submittedName>
        <fullName evidence="5">LacI family DNA-binding transcriptional regulator</fullName>
    </submittedName>
</protein>
<dbReference type="SMART" id="SM00354">
    <property type="entry name" value="HTH_LACI"/>
    <property type="match status" value="1"/>
</dbReference>
<name>A0ABV5AJY3_9BACL</name>
<keyword evidence="1" id="KW-0805">Transcription regulation</keyword>
<dbReference type="Pfam" id="PF13377">
    <property type="entry name" value="Peripla_BP_3"/>
    <property type="match status" value="1"/>
</dbReference>
<dbReference type="Proteomes" id="UP001579974">
    <property type="component" value="Unassembled WGS sequence"/>
</dbReference>
<dbReference type="InterPro" id="IPR010982">
    <property type="entry name" value="Lambda_DNA-bd_dom_sf"/>
</dbReference>
<sequence>MVRRKLVAQRAGVSEATVSRVLNGVDGVKEGTRKKVLEAVEALGYRPNAIAQSFVKGRSGNIGVIVPHIPQVHLFSTHYFGEISSGIAVGLSKYRLHMLLLFYQSDDPDQVLHAFESRKIDGCIVLGANEKTRGIESLKAAGCPVCFVSHRDEDPLTSYVDTDNVNGAYLATSHLIKSGHERIAFLNGPLMYTNSVDRLEGFQKALADAGMHFDPALVLQGNYSRTSGYAAVAHFLAINPIPTSVFVANDRMAAGFILGLREVGLRVGQHVSLVGYDDADIATITDPPLTTIRVPFFEMGKRAASILVEKIGRGESSQGEKIRLPAELIVRESSQSVRQL</sequence>
<proteinExistence type="predicted"/>
<comment type="caution">
    <text evidence="5">The sequence shown here is derived from an EMBL/GenBank/DDBJ whole genome shotgun (WGS) entry which is preliminary data.</text>
</comment>
<evidence type="ECO:0000259" key="4">
    <source>
        <dbReference type="PROSITE" id="PS50932"/>
    </source>
</evidence>
<dbReference type="PANTHER" id="PTHR30146:SF109">
    <property type="entry name" value="HTH-TYPE TRANSCRIPTIONAL REGULATOR GALS"/>
    <property type="match status" value="1"/>
</dbReference>
<keyword evidence="3" id="KW-0804">Transcription</keyword>
<dbReference type="PANTHER" id="PTHR30146">
    <property type="entry name" value="LACI-RELATED TRANSCRIPTIONAL REPRESSOR"/>
    <property type="match status" value="1"/>
</dbReference>
<reference evidence="5 6" key="1">
    <citation type="journal article" date="2024" name="Int. J. Mol. Sci.">
        <title>Exploration of Alicyclobacillus spp. Genome in Search of Antibiotic Resistance.</title>
        <authorList>
            <person name="Bucka-Kolendo J."/>
            <person name="Kiousi D.E."/>
            <person name="Dekowska A."/>
            <person name="Mikolajczuk-Szczyrba A."/>
            <person name="Karadedos D.M."/>
            <person name="Michael P."/>
            <person name="Galanis A."/>
            <person name="Sokolowska B."/>
        </authorList>
    </citation>
    <scope>NUCLEOTIDE SEQUENCE [LARGE SCALE GENOMIC DNA]</scope>
    <source>
        <strain evidence="5 6">KKP 3000</strain>
    </source>
</reference>
<dbReference type="Gene3D" id="3.40.50.2300">
    <property type="match status" value="2"/>
</dbReference>
<evidence type="ECO:0000256" key="3">
    <source>
        <dbReference type="ARBA" id="ARBA00023163"/>
    </source>
</evidence>
<dbReference type="SUPFAM" id="SSF47413">
    <property type="entry name" value="lambda repressor-like DNA-binding domains"/>
    <property type="match status" value="1"/>
</dbReference>
<dbReference type="InterPro" id="IPR028082">
    <property type="entry name" value="Peripla_BP_I"/>
</dbReference>
<keyword evidence="2 5" id="KW-0238">DNA-binding</keyword>
<dbReference type="InterPro" id="IPR046335">
    <property type="entry name" value="LacI/GalR-like_sensor"/>
</dbReference>
<dbReference type="RefSeq" id="WP_275473261.1">
    <property type="nucleotide sequence ID" value="NZ_CP162940.1"/>
</dbReference>
<dbReference type="PROSITE" id="PS50932">
    <property type="entry name" value="HTH_LACI_2"/>
    <property type="match status" value="1"/>
</dbReference>
<keyword evidence="6" id="KW-1185">Reference proteome</keyword>
<dbReference type="Gene3D" id="1.10.260.40">
    <property type="entry name" value="lambda repressor-like DNA-binding domains"/>
    <property type="match status" value="1"/>
</dbReference>
<organism evidence="5 6">
    <name type="scientific">Alicyclobacillus fastidiosus</name>
    <dbReference type="NCBI Taxonomy" id="392011"/>
    <lineage>
        <taxon>Bacteria</taxon>
        <taxon>Bacillati</taxon>
        <taxon>Bacillota</taxon>
        <taxon>Bacilli</taxon>
        <taxon>Bacillales</taxon>
        <taxon>Alicyclobacillaceae</taxon>
        <taxon>Alicyclobacillus</taxon>
    </lineage>
</organism>
<dbReference type="CDD" id="cd01392">
    <property type="entry name" value="HTH_LacI"/>
    <property type="match status" value="1"/>
</dbReference>
<evidence type="ECO:0000313" key="5">
    <source>
        <dbReference type="EMBL" id="MFB5192436.1"/>
    </source>
</evidence>
<evidence type="ECO:0000313" key="6">
    <source>
        <dbReference type="Proteomes" id="UP001579974"/>
    </source>
</evidence>